<dbReference type="Proteomes" id="UP000017127">
    <property type="component" value="Unassembled WGS sequence"/>
</dbReference>
<sequence length="196" mass="23214">MSNNLITAGIIAPAKWPLARVWLEVSAWLGVAPRQIEHLELWPHQIWVKIVGSGAIFVSYRCLPLWIEQGLEAISQCRDRDCLKQLGDIFNQEVKRYRPQYNQTAVEKWRSAWGEKAKQLRIDEERLRPLRERQQACQQWQEGWRQVLRYCSTLESLERLTPEIKVQTQQFEDLPESQTVMQLWHQRKQEITHATA</sequence>
<comment type="caution">
    <text evidence="1">The sequence shown here is derived from an EMBL/GenBank/DDBJ whole genome shotgun (WGS) entry which is preliminary data.</text>
</comment>
<keyword evidence="2" id="KW-1185">Reference proteome</keyword>
<dbReference type="OrthoDB" id="453653at2"/>
<gene>
    <name evidence="1" type="ORF">M595_0183</name>
</gene>
<dbReference type="EMBL" id="AUZM01000001">
    <property type="protein sequence ID" value="ERT09852.1"/>
    <property type="molecule type" value="Genomic_DNA"/>
</dbReference>
<accession>U7QRC9</accession>
<dbReference type="AlphaFoldDB" id="U7QRC9"/>
<dbReference type="PATRIC" id="fig|1348334.3.peg.180"/>
<evidence type="ECO:0000313" key="1">
    <source>
        <dbReference type="EMBL" id="ERT09852.1"/>
    </source>
</evidence>
<name>U7QRC9_9CYAN</name>
<protein>
    <submittedName>
        <fullName evidence="1">Uncharacterized protein</fullName>
    </submittedName>
</protein>
<evidence type="ECO:0000313" key="2">
    <source>
        <dbReference type="Proteomes" id="UP000017127"/>
    </source>
</evidence>
<proteinExistence type="predicted"/>
<reference evidence="1 2" key="1">
    <citation type="journal article" date="2013" name="Front. Microbiol.">
        <title>Comparative genomic analyses of the cyanobacterium, Lyngbya aestuarii BL J, a powerful hydrogen producer.</title>
        <authorList>
            <person name="Kothari A."/>
            <person name="Vaughn M."/>
            <person name="Garcia-Pichel F."/>
        </authorList>
    </citation>
    <scope>NUCLEOTIDE SEQUENCE [LARGE SCALE GENOMIC DNA]</scope>
    <source>
        <strain evidence="1 2">BL J</strain>
    </source>
</reference>
<organism evidence="1 2">
    <name type="scientific">Lyngbya aestuarii BL J</name>
    <dbReference type="NCBI Taxonomy" id="1348334"/>
    <lineage>
        <taxon>Bacteria</taxon>
        <taxon>Bacillati</taxon>
        <taxon>Cyanobacteriota</taxon>
        <taxon>Cyanophyceae</taxon>
        <taxon>Oscillatoriophycideae</taxon>
        <taxon>Oscillatoriales</taxon>
        <taxon>Microcoleaceae</taxon>
        <taxon>Lyngbya</taxon>
    </lineage>
</organism>
<dbReference type="RefSeq" id="WP_023063914.1">
    <property type="nucleotide sequence ID" value="NZ_AUZM01000001.1"/>
</dbReference>